<organism evidence="1 2">
    <name type="scientific">Tetrahymena thermophila (strain SB210)</name>
    <dbReference type="NCBI Taxonomy" id="312017"/>
    <lineage>
        <taxon>Eukaryota</taxon>
        <taxon>Sar</taxon>
        <taxon>Alveolata</taxon>
        <taxon>Ciliophora</taxon>
        <taxon>Intramacronucleata</taxon>
        <taxon>Oligohymenophorea</taxon>
        <taxon>Hymenostomatida</taxon>
        <taxon>Tetrahymenina</taxon>
        <taxon>Tetrahymenidae</taxon>
        <taxon>Tetrahymena</taxon>
    </lineage>
</organism>
<dbReference type="AlphaFoldDB" id="I7MJ09"/>
<proteinExistence type="predicted"/>
<protein>
    <submittedName>
        <fullName evidence="1">Uncharacterized protein</fullName>
    </submittedName>
</protein>
<gene>
    <name evidence="1" type="ORF">TTHERM_00684710</name>
</gene>
<accession>I7MJ09</accession>
<dbReference type="RefSeq" id="XP_001025172.2">
    <property type="nucleotide sequence ID" value="XM_001025172.2"/>
</dbReference>
<name>I7MJ09_TETTS</name>
<dbReference type="InParanoid" id="I7MJ09"/>
<dbReference type="KEGG" id="tet:TTHERM_00684710"/>
<evidence type="ECO:0000313" key="2">
    <source>
        <dbReference type="Proteomes" id="UP000009168"/>
    </source>
</evidence>
<dbReference type="Proteomes" id="UP000009168">
    <property type="component" value="Unassembled WGS sequence"/>
</dbReference>
<evidence type="ECO:0000313" key="1">
    <source>
        <dbReference type="EMBL" id="EAS04927.2"/>
    </source>
</evidence>
<keyword evidence="2" id="KW-1185">Reference proteome</keyword>
<dbReference type="GeneID" id="7830703"/>
<reference evidence="2" key="1">
    <citation type="journal article" date="2006" name="PLoS Biol.">
        <title>Macronuclear genome sequence of the ciliate Tetrahymena thermophila, a model eukaryote.</title>
        <authorList>
            <person name="Eisen J.A."/>
            <person name="Coyne R.S."/>
            <person name="Wu M."/>
            <person name="Wu D."/>
            <person name="Thiagarajan M."/>
            <person name="Wortman J.R."/>
            <person name="Badger J.H."/>
            <person name="Ren Q."/>
            <person name="Amedeo P."/>
            <person name="Jones K.M."/>
            <person name="Tallon L.J."/>
            <person name="Delcher A.L."/>
            <person name="Salzberg S.L."/>
            <person name="Silva J.C."/>
            <person name="Haas B.J."/>
            <person name="Majoros W.H."/>
            <person name="Farzad M."/>
            <person name="Carlton J.M."/>
            <person name="Smith R.K. Jr."/>
            <person name="Garg J."/>
            <person name="Pearlman R.E."/>
            <person name="Karrer K.M."/>
            <person name="Sun L."/>
            <person name="Manning G."/>
            <person name="Elde N.C."/>
            <person name="Turkewitz A.P."/>
            <person name="Asai D.J."/>
            <person name="Wilkes D.E."/>
            <person name="Wang Y."/>
            <person name="Cai H."/>
            <person name="Collins K."/>
            <person name="Stewart B.A."/>
            <person name="Lee S.R."/>
            <person name="Wilamowska K."/>
            <person name="Weinberg Z."/>
            <person name="Ruzzo W.L."/>
            <person name="Wloga D."/>
            <person name="Gaertig J."/>
            <person name="Frankel J."/>
            <person name="Tsao C.-C."/>
            <person name="Gorovsky M.A."/>
            <person name="Keeling P.J."/>
            <person name="Waller R.F."/>
            <person name="Patron N.J."/>
            <person name="Cherry J.M."/>
            <person name="Stover N.A."/>
            <person name="Krieger C.J."/>
            <person name="del Toro C."/>
            <person name="Ryder H.F."/>
            <person name="Williamson S.C."/>
            <person name="Barbeau R.A."/>
            <person name="Hamilton E.P."/>
            <person name="Orias E."/>
        </authorList>
    </citation>
    <scope>NUCLEOTIDE SEQUENCE [LARGE SCALE GENOMIC DNA]</scope>
    <source>
        <strain evidence="2">SB210</strain>
    </source>
</reference>
<sequence>MNIRYGVKLFNNFNKISKQSQNFKQVFNQPKFQAVTIKKNMENSITIAKDSVAPALTIATLFTGFRLNTGCFCLDDSQDDEDDGASSRNSDGNT</sequence>
<dbReference type="EMBL" id="GG662435">
    <property type="protein sequence ID" value="EAS04927.2"/>
    <property type="molecule type" value="Genomic_DNA"/>
</dbReference>